<protein>
    <submittedName>
        <fullName evidence="1">Uncharacterized protein</fullName>
    </submittedName>
</protein>
<gene>
    <name evidence="1" type="ORF">HG15A2_45830</name>
</gene>
<dbReference type="Proteomes" id="UP000319852">
    <property type="component" value="Chromosome"/>
</dbReference>
<evidence type="ECO:0000313" key="2">
    <source>
        <dbReference type="Proteomes" id="UP000319852"/>
    </source>
</evidence>
<organism evidence="1 2">
    <name type="scientific">Adhaeretor mobilis</name>
    <dbReference type="NCBI Taxonomy" id="1930276"/>
    <lineage>
        <taxon>Bacteria</taxon>
        <taxon>Pseudomonadati</taxon>
        <taxon>Planctomycetota</taxon>
        <taxon>Planctomycetia</taxon>
        <taxon>Pirellulales</taxon>
        <taxon>Lacipirellulaceae</taxon>
        <taxon>Adhaeretor</taxon>
    </lineage>
</organism>
<evidence type="ECO:0000313" key="1">
    <source>
        <dbReference type="EMBL" id="QDT01241.1"/>
    </source>
</evidence>
<reference evidence="1 2" key="1">
    <citation type="submission" date="2019-02" db="EMBL/GenBank/DDBJ databases">
        <title>Deep-cultivation of Planctomycetes and their phenomic and genomic characterization uncovers novel biology.</title>
        <authorList>
            <person name="Wiegand S."/>
            <person name="Jogler M."/>
            <person name="Boedeker C."/>
            <person name="Pinto D."/>
            <person name="Vollmers J."/>
            <person name="Rivas-Marin E."/>
            <person name="Kohn T."/>
            <person name="Peeters S.H."/>
            <person name="Heuer A."/>
            <person name="Rast P."/>
            <person name="Oberbeckmann S."/>
            <person name="Bunk B."/>
            <person name="Jeske O."/>
            <person name="Meyerdierks A."/>
            <person name="Storesund J.E."/>
            <person name="Kallscheuer N."/>
            <person name="Luecker S."/>
            <person name="Lage O.M."/>
            <person name="Pohl T."/>
            <person name="Merkel B.J."/>
            <person name="Hornburger P."/>
            <person name="Mueller R.-W."/>
            <person name="Bruemmer F."/>
            <person name="Labrenz M."/>
            <person name="Spormann A.M."/>
            <person name="Op den Camp H."/>
            <person name="Overmann J."/>
            <person name="Amann R."/>
            <person name="Jetten M.S.M."/>
            <person name="Mascher T."/>
            <person name="Medema M.H."/>
            <person name="Devos D.P."/>
            <person name="Kaster A.-K."/>
            <person name="Ovreas L."/>
            <person name="Rohde M."/>
            <person name="Galperin M.Y."/>
            <person name="Jogler C."/>
        </authorList>
    </citation>
    <scope>NUCLEOTIDE SEQUENCE [LARGE SCALE GENOMIC DNA]</scope>
    <source>
        <strain evidence="1 2">HG15A2</strain>
    </source>
</reference>
<name>A0A517N290_9BACT</name>
<keyword evidence="2" id="KW-1185">Reference proteome</keyword>
<dbReference type="EMBL" id="CP036263">
    <property type="protein sequence ID" value="QDT01241.1"/>
    <property type="molecule type" value="Genomic_DNA"/>
</dbReference>
<dbReference type="KEGG" id="amob:HG15A2_45830"/>
<accession>A0A517N290</accession>
<sequence length="93" mass="10701">MVRRREFVVSRVQAVGNLQELPVPLIPWWLLSVSYASNRLFLAQELLFANDLCKAAILRLYWIDRLAMPPHDGGTCLVEFVEFGSQYLNDCLC</sequence>
<dbReference type="AlphaFoldDB" id="A0A517N290"/>
<proteinExistence type="predicted"/>